<dbReference type="EC" id="2.8.2.-" evidence="3"/>
<feature type="domain" description="Sulfotransferase" evidence="4">
    <location>
        <begin position="64"/>
        <end position="324"/>
    </location>
</feature>
<dbReference type="AlphaFoldDB" id="A0A1D1XEP0"/>
<dbReference type="EMBL" id="GDJX01027064">
    <property type="protein sequence ID" value="JAT40872.1"/>
    <property type="molecule type" value="Transcribed_RNA"/>
</dbReference>
<gene>
    <name evidence="5" type="primary">SOT16_1</name>
    <name evidence="5" type="ORF">g.90427</name>
</gene>
<protein>
    <recommendedName>
        <fullName evidence="3">Sulfotransferase</fullName>
        <ecNumber evidence="3">2.8.2.-</ecNumber>
    </recommendedName>
</protein>
<dbReference type="SUPFAM" id="SSF52540">
    <property type="entry name" value="P-loop containing nucleoside triphosphate hydrolases"/>
    <property type="match status" value="1"/>
</dbReference>
<accession>A0A1D1XEP0</accession>
<dbReference type="InterPro" id="IPR027417">
    <property type="entry name" value="P-loop_NTPase"/>
</dbReference>
<dbReference type="InterPro" id="IPR000863">
    <property type="entry name" value="Sulfotransferase_dom"/>
</dbReference>
<reference evidence="5" key="1">
    <citation type="submission" date="2015-07" db="EMBL/GenBank/DDBJ databases">
        <title>Transcriptome Assembly of Anthurium amnicola.</title>
        <authorList>
            <person name="Suzuki J."/>
        </authorList>
    </citation>
    <scope>NUCLEOTIDE SEQUENCE</scope>
</reference>
<dbReference type="PANTHER" id="PTHR11783">
    <property type="entry name" value="SULFOTRANSFERASE SULT"/>
    <property type="match status" value="1"/>
</dbReference>
<evidence type="ECO:0000256" key="1">
    <source>
        <dbReference type="ARBA" id="ARBA00005771"/>
    </source>
</evidence>
<dbReference type="Gene3D" id="3.40.50.300">
    <property type="entry name" value="P-loop containing nucleotide triphosphate hydrolases"/>
    <property type="match status" value="1"/>
</dbReference>
<organism evidence="5">
    <name type="scientific">Anthurium amnicola</name>
    <dbReference type="NCBI Taxonomy" id="1678845"/>
    <lineage>
        <taxon>Eukaryota</taxon>
        <taxon>Viridiplantae</taxon>
        <taxon>Streptophyta</taxon>
        <taxon>Embryophyta</taxon>
        <taxon>Tracheophyta</taxon>
        <taxon>Spermatophyta</taxon>
        <taxon>Magnoliopsida</taxon>
        <taxon>Liliopsida</taxon>
        <taxon>Araceae</taxon>
        <taxon>Pothoideae</taxon>
        <taxon>Potheae</taxon>
        <taxon>Anthurium</taxon>
    </lineage>
</organism>
<comment type="similarity">
    <text evidence="1 3">Belongs to the sulfotransferase 1 family.</text>
</comment>
<name>A0A1D1XEP0_9ARAE</name>
<evidence type="ECO:0000313" key="5">
    <source>
        <dbReference type="EMBL" id="JAT40872.1"/>
    </source>
</evidence>
<evidence type="ECO:0000259" key="4">
    <source>
        <dbReference type="Pfam" id="PF00685"/>
    </source>
</evidence>
<evidence type="ECO:0000256" key="3">
    <source>
        <dbReference type="RuleBase" id="RU361155"/>
    </source>
</evidence>
<keyword evidence="2 3" id="KW-0808">Transferase</keyword>
<dbReference type="Pfam" id="PF00685">
    <property type="entry name" value="Sulfotransfer_1"/>
    <property type="match status" value="1"/>
</dbReference>
<evidence type="ECO:0000256" key="2">
    <source>
        <dbReference type="ARBA" id="ARBA00022679"/>
    </source>
</evidence>
<proteinExistence type="inferred from homology"/>
<sequence length="327" mass="37705">KTREEEEEVDVEQNHQLQRLRDFMAGLPEREHPPFRFRHFRGHWFKEHLLLGILAARQHFVARPDDIVLASCQKCGTTWLKSLAFSVVSRDGDRHPRSPRHPLLATNIHECIPLVELIHMNPRVVDKLASSPPRLVSTHMPWPVLRDSVEGSSTCRLVYICREPKDALTSLWHFWKGIHDLPSGEFEAIFEMFCTGVIPFGPIWEHALGYWEEHRRRPNEVMFLRYEDLKREPAAVVRRLAAFLGNPFSQEEERDGVVEDVLSLCSLENMKGLEVNKGGMLLGTPVQKKLFFRKGEVGDWANLLTPEMVERIDGITKDKLRGSGLIL</sequence>
<feature type="non-terminal residue" evidence="5">
    <location>
        <position position="1"/>
    </location>
</feature>
<dbReference type="GO" id="GO:0008146">
    <property type="term" value="F:sulfotransferase activity"/>
    <property type="evidence" value="ECO:0007669"/>
    <property type="project" value="InterPro"/>
</dbReference>